<reference evidence="8" key="2">
    <citation type="submission" date="2004-02" db="EMBL/GenBank/DDBJ databases">
        <authorList>
            <consortium name="Genoscope"/>
            <consortium name="Whitehead Institute Centre for Genome Research"/>
        </authorList>
    </citation>
    <scope>NUCLEOTIDE SEQUENCE</scope>
</reference>
<comment type="caution">
    <text evidence="8">The sequence shown here is derived from an EMBL/GenBank/DDBJ whole genome shotgun (WGS) entry which is preliminary data.</text>
</comment>
<feature type="transmembrane region" description="Helical" evidence="6">
    <location>
        <begin position="19"/>
        <end position="40"/>
    </location>
</feature>
<evidence type="ECO:0000256" key="6">
    <source>
        <dbReference type="SAM" id="Phobius"/>
    </source>
</evidence>
<dbReference type="GO" id="GO:0004984">
    <property type="term" value="F:olfactory receptor activity"/>
    <property type="evidence" value="ECO:0007669"/>
    <property type="project" value="InterPro"/>
</dbReference>
<proteinExistence type="predicted"/>
<dbReference type="KEGG" id="tng:GSTEN00010096G001"/>
<evidence type="ECO:0000313" key="8">
    <source>
        <dbReference type="EMBL" id="CAF94145.1"/>
    </source>
</evidence>
<dbReference type="EMBL" id="CAAE01011887">
    <property type="protein sequence ID" value="CAF94145.1"/>
    <property type="molecule type" value="Genomic_DNA"/>
</dbReference>
<evidence type="ECO:0000256" key="1">
    <source>
        <dbReference type="ARBA" id="ARBA00004141"/>
    </source>
</evidence>
<keyword evidence="5" id="KW-0807">Transducer</keyword>
<evidence type="ECO:0000256" key="4">
    <source>
        <dbReference type="ARBA" id="ARBA00023136"/>
    </source>
</evidence>
<sequence>YVAVCEPLRYTNIMTPARLHTCCALAWLVALLAIGMFFAFHKDVQLCGNIIQGVYSSNRGILDLACSPTPISLSTTWTLSTSVFSIIAFSYIRILNAVVRHGRGSINNKALRTCATHLVVYVVYEVTTLVIVVSRRFPSLSPNTIKFLSILFIVIPPAINPVIYGLVSQELRTSIIKQFNAKVAHE</sequence>
<reference evidence="8" key="1">
    <citation type="journal article" date="2004" name="Nature">
        <title>Genome duplication in the teleost fish Tetraodon nigroviridis reveals the early vertebrate proto-karyotype.</title>
        <authorList>
            <person name="Jaillon O."/>
            <person name="Aury J.-M."/>
            <person name="Brunet F."/>
            <person name="Petit J.-L."/>
            <person name="Stange-Thomann N."/>
            <person name="Mauceli E."/>
            <person name="Bouneau L."/>
            <person name="Fischer C."/>
            <person name="Ozouf-Costaz C."/>
            <person name="Bernot A."/>
            <person name="Nicaud S."/>
            <person name="Jaffe D."/>
            <person name="Fisher S."/>
            <person name="Lutfalla G."/>
            <person name="Dossat C."/>
            <person name="Segurens B."/>
            <person name="Dasilva C."/>
            <person name="Salanoubat M."/>
            <person name="Levy M."/>
            <person name="Boudet N."/>
            <person name="Castellano S."/>
            <person name="Anthouard V."/>
            <person name="Jubin C."/>
            <person name="Castelli V."/>
            <person name="Katinka M."/>
            <person name="Vacherie B."/>
            <person name="Biemont C."/>
            <person name="Skalli Z."/>
            <person name="Cattolico L."/>
            <person name="Poulain J."/>
            <person name="De Berardinis V."/>
            <person name="Cruaud C."/>
            <person name="Duprat S."/>
            <person name="Brottier P."/>
            <person name="Coutanceau J.-P."/>
            <person name="Gouzy J."/>
            <person name="Parra G."/>
            <person name="Lardier G."/>
            <person name="Chapple C."/>
            <person name="McKernan K.J."/>
            <person name="McEwan P."/>
            <person name="Bosak S."/>
            <person name="Kellis M."/>
            <person name="Volff J.-N."/>
            <person name="Guigo R."/>
            <person name="Zody M.C."/>
            <person name="Mesirov J."/>
            <person name="Lindblad-Toh K."/>
            <person name="Birren B."/>
            <person name="Nusbaum C."/>
            <person name="Kahn D."/>
            <person name="Robinson-Rechavi M."/>
            <person name="Laudet V."/>
            <person name="Schachter V."/>
            <person name="Quetier F."/>
            <person name="Saurin W."/>
            <person name="Scarpelli C."/>
            <person name="Wincker P."/>
            <person name="Lander E.S."/>
            <person name="Weissenbach J."/>
            <person name="Roest Crollius H."/>
        </authorList>
    </citation>
    <scope>NUCLEOTIDE SEQUENCE [LARGE SCALE GENOMIC DNA]</scope>
</reference>
<feature type="transmembrane region" description="Helical" evidence="6">
    <location>
        <begin position="77"/>
        <end position="98"/>
    </location>
</feature>
<feature type="non-terminal residue" evidence="8">
    <location>
        <position position="186"/>
    </location>
</feature>
<dbReference type="InterPro" id="IPR052921">
    <property type="entry name" value="GPCR1_Superfamily_Member"/>
</dbReference>
<comment type="subcellular location">
    <subcellularLocation>
        <location evidence="1">Membrane</location>
        <topology evidence="1">Multi-pass membrane protein</topology>
    </subcellularLocation>
</comment>
<feature type="transmembrane region" description="Helical" evidence="6">
    <location>
        <begin position="110"/>
        <end position="133"/>
    </location>
</feature>
<evidence type="ECO:0000259" key="7">
    <source>
        <dbReference type="PROSITE" id="PS50262"/>
    </source>
</evidence>
<dbReference type="AlphaFoldDB" id="Q4SYY7"/>
<dbReference type="PROSITE" id="PS50262">
    <property type="entry name" value="G_PROTEIN_RECEP_F1_2"/>
    <property type="match status" value="1"/>
</dbReference>
<keyword evidence="2 6" id="KW-0812">Transmembrane</keyword>
<dbReference type="SUPFAM" id="SSF81321">
    <property type="entry name" value="Family A G protein-coupled receptor-like"/>
    <property type="match status" value="1"/>
</dbReference>
<organism evidence="8">
    <name type="scientific">Tetraodon nigroviridis</name>
    <name type="common">Spotted green pufferfish</name>
    <name type="synonym">Chelonodon nigroviridis</name>
    <dbReference type="NCBI Taxonomy" id="99883"/>
    <lineage>
        <taxon>Eukaryota</taxon>
        <taxon>Metazoa</taxon>
        <taxon>Chordata</taxon>
        <taxon>Craniata</taxon>
        <taxon>Vertebrata</taxon>
        <taxon>Euteleostomi</taxon>
        <taxon>Actinopterygii</taxon>
        <taxon>Neopterygii</taxon>
        <taxon>Teleostei</taxon>
        <taxon>Neoteleostei</taxon>
        <taxon>Acanthomorphata</taxon>
        <taxon>Eupercaria</taxon>
        <taxon>Tetraodontiformes</taxon>
        <taxon>Tetradontoidea</taxon>
        <taxon>Tetraodontidae</taxon>
        <taxon>Tetraodon</taxon>
    </lineage>
</organism>
<feature type="domain" description="G-protein coupled receptors family 1 profile" evidence="7">
    <location>
        <begin position="1"/>
        <end position="164"/>
    </location>
</feature>
<accession>Q4SYY7</accession>
<dbReference type="Gene3D" id="1.20.1070.10">
    <property type="entry name" value="Rhodopsin 7-helix transmembrane proteins"/>
    <property type="match status" value="1"/>
</dbReference>
<evidence type="ECO:0000256" key="5">
    <source>
        <dbReference type="ARBA" id="ARBA00023224"/>
    </source>
</evidence>
<dbReference type="PRINTS" id="PR00245">
    <property type="entry name" value="OLFACTORYR"/>
</dbReference>
<dbReference type="InterPro" id="IPR000725">
    <property type="entry name" value="Olfact_rcpt"/>
</dbReference>
<name>Q4SYY7_TETNG</name>
<keyword evidence="3 6" id="KW-1133">Transmembrane helix</keyword>
<dbReference type="PANTHER" id="PTHR26451:SF889">
    <property type="entry name" value="OLFACTORY RECEPTOR 2A12-LIKE"/>
    <property type="match status" value="1"/>
</dbReference>
<dbReference type="GO" id="GO:0007186">
    <property type="term" value="P:G protein-coupled receptor signaling pathway"/>
    <property type="evidence" value="ECO:0007669"/>
    <property type="project" value="InterPro"/>
</dbReference>
<dbReference type="InterPro" id="IPR017452">
    <property type="entry name" value="GPCR_Rhodpsn_7TM"/>
</dbReference>
<dbReference type="GO" id="GO:0005549">
    <property type="term" value="F:odorant binding"/>
    <property type="evidence" value="ECO:0007669"/>
    <property type="project" value="TreeGrafter"/>
</dbReference>
<evidence type="ECO:0000256" key="3">
    <source>
        <dbReference type="ARBA" id="ARBA00022989"/>
    </source>
</evidence>
<dbReference type="GO" id="GO:0016020">
    <property type="term" value="C:membrane"/>
    <property type="evidence" value="ECO:0007669"/>
    <property type="project" value="UniProtKB-SubCell"/>
</dbReference>
<dbReference type="PANTHER" id="PTHR26451">
    <property type="entry name" value="G_PROTEIN_RECEP_F1_2 DOMAIN-CONTAINING PROTEIN"/>
    <property type="match status" value="1"/>
</dbReference>
<dbReference type="Pfam" id="PF13853">
    <property type="entry name" value="7tm_4"/>
    <property type="match status" value="1"/>
</dbReference>
<gene>
    <name evidence="8" type="ORF">GSTENG00010096001</name>
</gene>
<protein>
    <submittedName>
        <fullName evidence="8">(spotted green pufferfish) hypothetical protein</fullName>
    </submittedName>
</protein>
<dbReference type="OrthoDB" id="6147321at2759"/>
<keyword evidence="4 6" id="KW-0472">Membrane</keyword>
<evidence type="ECO:0000256" key="2">
    <source>
        <dbReference type="ARBA" id="ARBA00022692"/>
    </source>
</evidence>
<feature type="transmembrane region" description="Helical" evidence="6">
    <location>
        <begin position="145"/>
        <end position="167"/>
    </location>
</feature>